<dbReference type="PANTHER" id="PTHR37423">
    <property type="entry name" value="SOLUBLE LYTIC MUREIN TRANSGLYCOSYLASE-RELATED"/>
    <property type="match status" value="1"/>
</dbReference>
<dbReference type="CDD" id="cd13401">
    <property type="entry name" value="Slt70-like"/>
    <property type="match status" value="1"/>
</dbReference>
<dbReference type="EMBL" id="CDNC01000001">
    <property type="protein sequence ID" value="CEM60658.1"/>
    <property type="molecule type" value="Genomic_DNA"/>
</dbReference>
<dbReference type="EMBL" id="CP042817">
    <property type="protein sequence ID" value="QEJ98457.1"/>
    <property type="molecule type" value="Genomic_DNA"/>
</dbReference>
<dbReference type="Proteomes" id="UP000042527">
    <property type="component" value="Unassembled WGS sequence"/>
</dbReference>
<keyword evidence="2" id="KW-0175">Coiled coil</keyword>
<sequence length="704" mass="80280">MKSLLNKQNLRNGKYHSAFLHKKFLFLCIVFCSSFFSCSTGSNIGKVFSALKDHDYSFFENPTKKTIKLVSRSGAGGLYFVGIHLKNAKNEEDAHKFFVQGTKGKAPFNLLCEEEAAITGTPEQRLLFIETALKTLSKQKTASKELIVKKEHLEDLQEELLFLLKRFDILKNSVKSIYIDTAFQAEKCEYFSEVLEAFPDLPEQFTDLVQARILLFYKDYRPAWQGFQKLLEDPVSVTEYLTDPVLSDIGRAALYGSQNAIEAAMLLRSISDTVKGASDLPKEQNLEFYTNFYAARLYTKAGSEGLKKALSLFQTAQQYAPTPADSDNTLWYYLDTLKKLSFNDFFTALTKTCGTWNDPNWFADLTDYTIVELVGRKQWQRLKILAEALENTALPDRQARIAYVLARSGMLSPEETTVAYQTAFQKDHYSFYYRILAANVLQIPLTDSLYKVRKQRNTHSFFSAEHSMEILRGYAVYELPDLIYPSIAKVYPNISVAEATELSHIQISQNRWADAIKIMSYALHSEDAVFDDEQLKLIYPRPWLDIVQKYAKQYGIAEYVLYALIRSESLFQPAVISHAGAIGLTQLMKPTAADIARKLKITEYDLTDPDTNIQFGTFFITDLIRRWDGAIMPALFSYNAGYARVRNWKKLQKDTPDDLFLETLAYGETRGYGRKILAAAVMYGYLYYNKTPAEIIAEIVGAHD</sequence>
<organism evidence="4 6">
    <name type="scientific">Treponema phagedenis</name>
    <dbReference type="NCBI Taxonomy" id="162"/>
    <lineage>
        <taxon>Bacteria</taxon>
        <taxon>Pseudomonadati</taxon>
        <taxon>Spirochaetota</taxon>
        <taxon>Spirochaetia</taxon>
        <taxon>Spirochaetales</taxon>
        <taxon>Treponemataceae</taxon>
        <taxon>Treponema</taxon>
    </lineage>
</organism>
<evidence type="ECO:0000313" key="6">
    <source>
        <dbReference type="Proteomes" id="UP000042527"/>
    </source>
</evidence>
<keyword evidence="6" id="KW-1185">Reference proteome</keyword>
<dbReference type="Proteomes" id="UP000323594">
    <property type="component" value="Chromosome"/>
</dbReference>
<dbReference type="RefSeq" id="WP_024751973.1">
    <property type="nucleotide sequence ID" value="NZ_CDNC01000001.1"/>
</dbReference>
<name>A0A0B7GQE9_TREPH</name>
<dbReference type="Pfam" id="PF01464">
    <property type="entry name" value="SLT"/>
    <property type="match status" value="1"/>
</dbReference>
<reference evidence="6" key="2">
    <citation type="submission" date="2015-01" db="EMBL/GenBank/DDBJ databases">
        <authorList>
            <person name="Manzoor Shahid"/>
            <person name="Zubair Saima"/>
        </authorList>
    </citation>
    <scope>NUCLEOTIDE SEQUENCE [LARGE SCALE GENOMIC DNA]</scope>
    <source>
        <strain evidence="6">V1</strain>
    </source>
</reference>
<dbReference type="GeneID" id="57753725"/>
<evidence type="ECO:0000256" key="2">
    <source>
        <dbReference type="SAM" id="Coils"/>
    </source>
</evidence>
<dbReference type="NCBIfam" id="NF047373">
    <property type="entry name" value="BB0259_flg_lyt"/>
    <property type="match status" value="1"/>
</dbReference>
<evidence type="ECO:0000313" key="5">
    <source>
        <dbReference type="EMBL" id="QEJ98457.1"/>
    </source>
</evidence>
<dbReference type="OrthoDB" id="9815002at2"/>
<dbReference type="InterPro" id="IPR008258">
    <property type="entry name" value="Transglycosylase_SLT_dom_1"/>
</dbReference>
<dbReference type="PANTHER" id="PTHR37423:SF2">
    <property type="entry name" value="MEMBRANE-BOUND LYTIC MUREIN TRANSGLYCOSYLASE C"/>
    <property type="match status" value="1"/>
</dbReference>
<evidence type="ECO:0000256" key="1">
    <source>
        <dbReference type="ARBA" id="ARBA00007734"/>
    </source>
</evidence>
<reference evidence="4" key="1">
    <citation type="submission" date="2015-01" db="EMBL/GenBank/DDBJ databases">
        <authorList>
            <person name="Xiang T."/>
            <person name="Song Y."/>
            <person name="Huang L."/>
            <person name="Wang B."/>
            <person name="Wu P."/>
        </authorList>
    </citation>
    <scope>NUCLEOTIDE SEQUENCE [LARGE SCALE GENOMIC DNA]</scope>
    <source>
        <strain evidence="4">V1</strain>
    </source>
</reference>
<dbReference type="AlphaFoldDB" id="A0A0B7GQE9"/>
<protein>
    <submittedName>
        <fullName evidence="5">Lytic transglycosylase domain-containing protein</fullName>
    </submittedName>
    <submittedName>
        <fullName evidence="4">Transglycosylase SLT domain protein</fullName>
    </submittedName>
</protein>
<comment type="similarity">
    <text evidence="1">Belongs to the transglycosylase Slt family.</text>
</comment>
<gene>
    <name evidence="5" type="ORF">FUT82_10920</name>
    <name evidence="4" type="ORF">TPHV1_10326</name>
</gene>
<evidence type="ECO:0000313" key="4">
    <source>
        <dbReference type="EMBL" id="CEM60658.1"/>
    </source>
</evidence>
<dbReference type="Gene3D" id="1.10.530.10">
    <property type="match status" value="1"/>
</dbReference>
<dbReference type="SUPFAM" id="SSF53955">
    <property type="entry name" value="Lysozyme-like"/>
    <property type="match status" value="1"/>
</dbReference>
<proteinExistence type="inferred from homology"/>
<evidence type="ECO:0000313" key="7">
    <source>
        <dbReference type="Proteomes" id="UP000323594"/>
    </source>
</evidence>
<reference evidence="5 7" key="3">
    <citation type="submission" date="2019-08" db="EMBL/GenBank/DDBJ databases">
        <authorList>
            <person name="Kuhnert P."/>
        </authorList>
    </citation>
    <scope>NUCLEOTIDE SEQUENCE [LARGE SCALE GENOMIC DNA]</scope>
    <source>
        <strain evidence="5 7">B36.5</strain>
    </source>
</reference>
<feature type="coiled-coil region" evidence="2">
    <location>
        <begin position="139"/>
        <end position="173"/>
    </location>
</feature>
<evidence type="ECO:0000259" key="3">
    <source>
        <dbReference type="Pfam" id="PF01464"/>
    </source>
</evidence>
<accession>A0A0B7GQE9</accession>
<dbReference type="InterPro" id="IPR023346">
    <property type="entry name" value="Lysozyme-like_dom_sf"/>
</dbReference>
<feature type="domain" description="Transglycosylase SLT" evidence="3">
    <location>
        <begin position="546"/>
        <end position="658"/>
    </location>
</feature>